<keyword evidence="1" id="KW-1133">Transmembrane helix</keyword>
<keyword evidence="1" id="KW-0812">Transmembrane</keyword>
<feature type="transmembrane region" description="Helical" evidence="1">
    <location>
        <begin position="70"/>
        <end position="91"/>
    </location>
</feature>
<organism evidence="2 3">
    <name type="scientific">Teretinema zuelzerae</name>
    <dbReference type="NCBI Taxonomy" id="156"/>
    <lineage>
        <taxon>Bacteria</taxon>
        <taxon>Pseudomonadati</taxon>
        <taxon>Spirochaetota</taxon>
        <taxon>Spirochaetia</taxon>
        <taxon>Spirochaetales</taxon>
        <taxon>Treponemataceae</taxon>
        <taxon>Teretinema</taxon>
    </lineage>
</organism>
<evidence type="ECO:0000313" key="3">
    <source>
        <dbReference type="Proteomes" id="UP001198163"/>
    </source>
</evidence>
<dbReference type="AlphaFoldDB" id="A0AAE3EHT8"/>
<keyword evidence="1" id="KW-0472">Membrane</keyword>
<proteinExistence type="predicted"/>
<dbReference type="EMBL" id="JAINWA010000003">
    <property type="protein sequence ID" value="MCD1655265.1"/>
    <property type="molecule type" value="Genomic_DNA"/>
</dbReference>
<reference evidence="2" key="1">
    <citation type="submission" date="2021-08" db="EMBL/GenBank/DDBJ databases">
        <title>Comparative analyses of Brucepasteria parasyntrophica and Teretinema zuelzerae.</title>
        <authorList>
            <person name="Song Y."/>
            <person name="Brune A."/>
        </authorList>
    </citation>
    <scope>NUCLEOTIDE SEQUENCE</scope>
    <source>
        <strain evidence="2">DSM 1903</strain>
    </source>
</reference>
<protein>
    <recommendedName>
        <fullName evidence="4">DUF4384 domain-containing protein</fullName>
    </recommendedName>
</protein>
<comment type="caution">
    <text evidence="2">The sequence shown here is derived from an EMBL/GenBank/DDBJ whole genome shotgun (WGS) entry which is preliminary data.</text>
</comment>
<evidence type="ECO:0000256" key="1">
    <source>
        <dbReference type="SAM" id="Phobius"/>
    </source>
</evidence>
<dbReference type="RefSeq" id="WP_230756191.1">
    <property type="nucleotide sequence ID" value="NZ_JAINWA010000003.1"/>
</dbReference>
<name>A0AAE3EHT8_9SPIR</name>
<sequence>MKQHALHTEQIALGERANPGTMDAELRELHASTADILRRYPADLIETEIRARLSHDTERRANAAGSRFRAVQTMGFAAAACLVVALAVGVVQTSGSASLEGNMADNGVLHLADRAKGNGPILFVYRKEGSEAVLLRQRTKVSEGDVLQLSYVAAGDAFGAIISIDGNGVITRHYPDDGLMAGQLRTNGEIPLDFSYQLDSAPAYERFIFISGKRNFSVSSIITSIQNAGRFALAATSDLSGYLPAGVRMTEILLFK</sequence>
<evidence type="ECO:0008006" key="4">
    <source>
        <dbReference type="Google" id="ProtNLM"/>
    </source>
</evidence>
<keyword evidence="3" id="KW-1185">Reference proteome</keyword>
<accession>A0AAE3EHT8</accession>
<dbReference type="Proteomes" id="UP001198163">
    <property type="component" value="Unassembled WGS sequence"/>
</dbReference>
<gene>
    <name evidence="2" type="ORF">K7J14_11235</name>
</gene>
<evidence type="ECO:0000313" key="2">
    <source>
        <dbReference type="EMBL" id="MCD1655265.1"/>
    </source>
</evidence>